<evidence type="ECO:0000256" key="2">
    <source>
        <dbReference type="SAM" id="MobiDB-lite"/>
    </source>
</evidence>
<evidence type="ECO:0000313" key="4">
    <source>
        <dbReference type="EMBL" id="JAG96413.1"/>
    </source>
</evidence>
<dbReference type="PANTHER" id="PTHR12412:SF2">
    <property type="entry name" value="NUCLEAR CAP-BINDING PROTEIN SUBUNIT 1"/>
    <property type="match status" value="1"/>
</dbReference>
<accession>A0A0D6R296</accession>
<dbReference type="GO" id="GO:0000184">
    <property type="term" value="P:nuclear-transcribed mRNA catabolic process, nonsense-mediated decay"/>
    <property type="evidence" value="ECO:0007669"/>
    <property type="project" value="TreeGrafter"/>
</dbReference>
<feature type="coiled-coil region" evidence="1">
    <location>
        <begin position="68"/>
        <end position="129"/>
    </location>
</feature>
<feature type="domain" description="MIF4G-like type 2" evidence="3">
    <location>
        <begin position="1"/>
        <end position="231"/>
    </location>
</feature>
<dbReference type="InterPro" id="IPR027159">
    <property type="entry name" value="CBP80"/>
</dbReference>
<dbReference type="Pfam" id="PF09090">
    <property type="entry name" value="MIF4G_like_2"/>
    <property type="match status" value="1"/>
</dbReference>
<feature type="compositionally biased region" description="Acidic residues" evidence="2">
    <location>
        <begin position="182"/>
        <end position="193"/>
    </location>
</feature>
<dbReference type="EMBL" id="GCKF01037557">
    <property type="protein sequence ID" value="JAG96413.1"/>
    <property type="molecule type" value="Transcribed_RNA"/>
</dbReference>
<dbReference type="InterPro" id="IPR015174">
    <property type="entry name" value="MIF4G-like_typ-2"/>
</dbReference>
<feature type="compositionally biased region" description="Basic and acidic residues" evidence="2">
    <location>
        <begin position="164"/>
        <end position="179"/>
    </location>
</feature>
<protein>
    <recommendedName>
        <fullName evidence="3">MIF4G-like type 2 domain-containing protein</fullName>
    </recommendedName>
</protein>
<dbReference type="GO" id="GO:0000339">
    <property type="term" value="F:RNA cap binding"/>
    <property type="evidence" value="ECO:0007669"/>
    <property type="project" value="InterPro"/>
</dbReference>
<dbReference type="AlphaFoldDB" id="A0A0D6R296"/>
<dbReference type="GO" id="GO:0003729">
    <property type="term" value="F:mRNA binding"/>
    <property type="evidence" value="ECO:0007669"/>
    <property type="project" value="TreeGrafter"/>
</dbReference>
<dbReference type="GO" id="GO:0006406">
    <property type="term" value="P:mRNA export from nucleus"/>
    <property type="evidence" value="ECO:0007669"/>
    <property type="project" value="InterPro"/>
</dbReference>
<name>A0A0D6R296_ARACU</name>
<reference evidence="4" key="1">
    <citation type="submission" date="2015-03" db="EMBL/GenBank/DDBJ databases">
        <title>A transcriptome of Araucaria cunninghamii, an australian fine timber species.</title>
        <authorList>
            <person name="Jing Yi C.J.Y."/>
            <person name="Yin San L.Y.S."/>
            <person name="Abdul Karim S.S."/>
            <person name="Wan Azmi N.N."/>
            <person name="Hercus R.R."/>
            <person name="Croft L.L."/>
        </authorList>
    </citation>
    <scope>NUCLEOTIDE SEQUENCE</scope>
    <source>
        <strain evidence="4">MI0301</strain>
        <tissue evidence="4">Leaf</tissue>
    </source>
</reference>
<dbReference type="GO" id="GO:0005846">
    <property type="term" value="C:nuclear cap binding complex"/>
    <property type="evidence" value="ECO:0007669"/>
    <property type="project" value="InterPro"/>
</dbReference>
<sequence>MAAIAIDRMMGYRIVSNLSIVSWVFSPSNVEQYHISDRPWEILRNALNKTYNRISDLRKGVVSAEKSVQRAIEASTKAQADLESAEALVEAADTEEQQSEAEAKLKHCKAAAEKMKEEESSAQESLEAKDALLSRALQESEVLFTTLYKSFSDVLMKHLSGDLTEKQEDGLEPDHRDPMAIDSEEPSVMDAEDDERRNQRFAKSNGLDSESERHWCRCTLGHVRALTRQYATEIWPHIEKLDADVFTEAVHPSIIKAVYSALQRPLS</sequence>
<dbReference type="GO" id="GO:0005634">
    <property type="term" value="C:nucleus"/>
    <property type="evidence" value="ECO:0007669"/>
    <property type="project" value="TreeGrafter"/>
</dbReference>
<organism evidence="4">
    <name type="scientific">Araucaria cunninghamii</name>
    <name type="common">Hoop pine</name>
    <name type="synonym">Moreton Bay pine</name>
    <dbReference type="NCBI Taxonomy" id="56994"/>
    <lineage>
        <taxon>Eukaryota</taxon>
        <taxon>Viridiplantae</taxon>
        <taxon>Streptophyta</taxon>
        <taxon>Embryophyta</taxon>
        <taxon>Tracheophyta</taxon>
        <taxon>Spermatophyta</taxon>
        <taxon>Pinopsida</taxon>
        <taxon>Pinidae</taxon>
        <taxon>Conifers II</taxon>
        <taxon>Araucariales</taxon>
        <taxon>Araucariaceae</taxon>
        <taxon>Araucaria</taxon>
    </lineage>
</organism>
<dbReference type="PANTHER" id="PTHR12412">
    <property type="entry name" value="CAP BINDING PROTEIN"/>
    <property type="match status" value="1"/>
</dbReference>
<proteinExistence type="predicted"/>
<feature type="region of interest" description="Disordered" evidence="2">
    <location>
        <begin position="164"/>
        <end position="195"/>
    </location>
</feature>
<dbReference type="InterPro" id="IPR016024">
    <property type="entry name" value="ARM-type_fold"/>
</dbReference>
<dbReference type="Gene3D" id="1.25.40.180">
    <property type="match status" value="1"/>
</dbReference>
<keyword evidence="1" id="KW-0175">Coiled coil</keyword>
<evidence type="ECO:0000259" key="3">
    <source>
        <dbReference type="Pfam" id="PF09090"/>
    </source>
</evidence>
<dbReference type="SUPFAM" id="SSF48371">
    <property type="entry name" value="ARM repeat"/>
    <property type="match status" value="1"/>
</dbReference>
<evidence type="ECO:0000256" key="1">
    <source>
        <dbReference type="SAM" id="Coils"/>
    </source>
</evidence>